<evidence type="ECO:0000313" key="9">
    <source>
        <dbReference type="Proteomes" id="UP000223759"/>
    </source>
</evidence>
<evidence type="ECO:0000256" key="3">
    <source>
        <dbReference type="ARBA" id="ARBA00022448"/>
    </source>
</evidence>
<feature type="transmembrane region" description="Helical" evidence="7">
    <location>
        <begin position="196"/>
        <end position="216"/>
    </location>
</feature>
<feature type="transmembrane region" description="Helical" evidence="7">
    <location>
        <begin position="242"/>
        <end position="263"/>
    </location>
</feature>
<gene>
    <name evidence="8" type="ORF">SAMN05216526_1762</name>
</gene>
<evidence type="ECO:0000256" key="1">
    <source>
        <dbReference type="ARBA" id="ARBA00004141"/>
    </source>
</evidence>
<name>A0A1R3W5R1_9GAMM</name>
<feature type="transmembrane region" description="Helical" evidence="7">
    <location>
        <begin position="329"/>
        <end position="349"/>
    </location>
</feature>
<feature type="transmembrane region" description="Helical" evidence="7">
    <location>
        <begin position="78"/>
        <end position="99"/>
    </location>
</feature>
<dbReference type="InterPro" id="IPR006043">
    <property type="entry name" value="NCS2"/>
</dbReference>
<evidence type="ECO:0000256" key="4">
    <source>
        <dbReference type="ARBA" id="ARBA00022692"/>
    </source>
</evidence>
<keyword evidence="6 7" id="KW-0472">Membrane</keyword>
<evidence type="ECO:0000256" key="5">
    <source>
        <dbReference type="ARBA" id="ARBA00022989"/>
    </source>
</evidence>
<dbReference type="PANTHER" id="PTHR42810">
    <property type="entry name" value="PURINE PERMEASE C1399.01C-RELATED"/>
    <property type="match status" value="1"/>
</dbReference>
<dbReference type="PANTHER" id="PTHR42810:SF2">
    <property type="entry name" value="PURINE PERMEASE C1399.01C-RELATED"/>
    <property type="match status" value="1"/>
</dbReference>
<dbReference type="RefSeq" id="WP_076756151.1">
    <property type="nucleotide sequence ID" value="NZ_CP023018.1"/>
</dbReference>
<dbReference type="EMBL" id="FTPK01000003">
    <property type="protein sequence ID" value="SIT72913.1"/>
    <property type="molecule type" value="Genomic_DNA"/>
</dbReference>
<feature type="transmembrane region" description="Helical" evidence="7">
    <location>
        <begin position="52"/>
        <end position="71"/>
    </location>
</feature>
<dbReference type="GO" id="GO:0042907">
    <property type="term" value="F:xanthine transmembrane transporter activity"/>
    <property type="evidence" value="ECO:0007669"/>
    <property type="project" value="TreeGrafter"/>
</dbReference>
<dbReference type="OrthoDB" id="9779092at2"/>
<evidence type="ECO:0000256" key="6">
    <source>
        <dbReference type="ARBA" id="ARBA00023136"/>
    </source>
</evidence>
<dbReference type="AlphaFoldDB" id="A0A1R3W5R1"/>
<sequence>MIDKETRLGVEGRPPKLMLLVNGMQHAVLILGIGLAMPILVLSHSGLSEQQAGHLLSLSMIAVALSTLLLIQARTIIGSGYLIPAVYTAAYLPPCIAAMQHGGPALVMGMLMFGGVLQMAIAPLIFRLRAYLPTEIGGLAVVMIGVTLGSLGIHMLLETQAPVGLEAPPGYLLLLGLVTLFLMMGLSVWGKGSWRYYCSLWGILLGVVTAMSLGLIDWREEMGHIVTQGFAFPQPLLHWPQFSWHLAPAFAVGALICVMRGMGDMIAAQKVEKPQWVRPDYARIRGGLLADGMGNFLAGLLGSPSGLNTSSGNVGLAAATGITARRMGYGIAAFLVLIALLPGVAQFFLHTPRPIFGAVLLFSSALIIFNGMRVIFSRLLDARRMLTLGVPLVVGLNFDWLQLHANPVIEPVTRIFNSGVMLALVLALLLNFLFRIGITQRMEWQTSPQLLKWQDTQARLKTQGGQWGLRVDVMERALKAIHEVVEALAQNSGPQVPVTIEVAFDQVELRVRVHYQGQPLPMVANVEMDAEELMTLDERQTEERLRAAMLLRLADRVQQSTFDGGRQCLELLFDH</sequence>
<evidence type="ECO:0000313" key="8">
    <source>
        <dbReference type="EMBL" id="SIT72913.1"/>
    </source>
</evidence>
<dbReference type="GO" id="GO:0005886">
    <property type="term" value="C:plasma membrane"/>
    <property type="evidence" value="ECO:0007669"/>
    <property type="project" value="TreeGrafter"/>
</dbReference>
<feature type="transmembrane region" description="Helical" evidence="7">
    <location>
        <begin position="169"/>
        <end position="189"/>
    </location>
</feature>
<keyword evidence="5 7" id="KW-1133">Transmembrane helix</keyword>
<evidence type="ECO:0000256" key="2">
    <source>
        <dbReference type="ARBA" id="ARBA00008821"/>
    </source>
</evidence>
<feature type="transmembrane region" description="Helical" evidence="7">
    <location>
        <begin position="355"/>
        <end position="376"/>
    </location>
</feature>
<reference evidence="8 9" key="1">
    <citation type="submission" date="2017-01" db="EMBL/GenBank/DDBJ databases">
        <authorList>
            <person name="Mah S.A."/>
            <person name="Swanson W.J."/>
            <person name="Moy G.W."/>
            <person name="Vacquier V.D."/>
        </authorList>
    </citation>
    <scope>NUCLEOTIDE SEQUENCE [LARGE SCALE GENOMIC DNA]</scope>
    <source>
        <strain evidence="8 9">M9</strain>
    </source>
</reference>
<dbReference type="Pfam" id="PF00860">
    <property type="entry name" value="Xan_ur_permease"/>
    <property type="match status" value="1"/>
</dbReference>
<dbReference type="STRING" id="233100.SAMN05216526_1762"/>
<protein>
    <submittedName>
        <fullName evidence="8">Xanthine/uracil permease</fullName>
    </submittedName>
</protein>
<keyword evidence="3" id="KW-0813">Transport</keyword>
<feature type="transmembrane region" description="Helical" evidence="7">
    <location>
        <begin position="138"/>
        <end position="157"/>
    </location>
</feature>
<organism evidence="8 9">
    <name type="scientific">Ectothiorhodosinus mongolicus</name>
    <dbReference type="NCBI Taxonomy" id="233100"/>
    <lineage>
        <taxon>Bacteria</taxon>
        <taxon>Pseudomonadati</taxon>
        <taxon>Pseudomonadota</taxon>
        <taxon>Gammaproteobacteria</taxon>
        <taxon>Chromatiales</taxon>
        <taxon>Ectothiorhodospiraceae</taxon>
        <taxon>Ectothiorhodosinus</taxon>
    </lineage>
</organism>
<feature type="transmembrane region" description="Helical" evidence="7">
    <location>
        <begin position="415"/>
        <end position="434"/>
    </location>
</feature>
<evidence type="ECO:0000256" key="7">
    <source>
        <dbReference type="SAM" id="Phobius"/>
    </source>
</evidence>
<keyword evidence="4 7" id="KW-0812">Transmembrane</keyword>
<proteinExistence type="inferred from homology"/>
<comment type="similarity">
    <text evidence="2">Belongs to the nucleobase:cation symporter-2 (NCS2) (TC 2.A.40) family.</text>
</comment>
<feature type="transmembrane region" description="Helical" evidence="7">
    <location>
        <begin position="385"/>
        <end position="403"/>
    </location>
</feature>
<feature type="transmembrane region" description="Helical" evidence="7">
    <location>
        <begin position="105"/>
        <end position="126"/>
    </location>
</feature>
<comment type="subcellular location">
    <subcellularLocation>
        <location evidence="1">Membrane</location>
        <topology evidence="1">Multi-pass membrane protein</topology>
    </subcellularLocation>
</comment>
<feature type="transmembrane region" description="Helical" evidence="7">
    <location>
        <begin position="20"/>
        <end position="40"/>
    </location>
</feature>
<keyword evidence="9" id="KW-1185">Reference proteome</keyword>
<dbReference type="Proteomes" id="UP000223759">
    <property type="component" value="Unassembled WGS sequence"/>
</dbReference>
<accession>A0A1R3W5R1</accession>